<evidence type="ECO:0000313" key="3">
    <source>
        <dbReference type="EMBL" id="OGZ13236.1"/>
    </source>
</evidence>
<comment type="caution">
    <text evidence="3">The sequence shown here is derived from an EMBL/GenBank/DDBJ whole genome shotgun (WGS) entry which is preliminary data.</text>
</comment>
<dbReference type="NCBIfam" id="TIGR01420">
    <property type="entry name" value="pilT_fam"/>
    <property type="match status" value="1"/>
</dbReference>
<dbReference type="STRING" id="1798664.A3C93_02060"/>
<organism evidence="3 4">
    <name type="scientific">Candidatus Lloydbacteria bacterium RIFCSPHIGHO2_02_FULL_54_17</name>
    <dbReference type="NCBI Taxonomy" id="1798664"/>
    <lineage>
        <taxon>Bacteria</taxon>
        <taxon>Candidatus Lloydiibacteriota</taxon>
    </lineage>
</organism>
<proteinExistence type="inferred from homology"/>
<dbReference type="PROSITE" id="PS00662">
    <property type="entry name" value="T2SP_E"/>
    <property type="match status" value="1"/>
</dbReference>
<dbReference type="EMBL" id="MHLO01000006">
    <property type="protein sequence ID" value="OGZ13236.1"/>
    <property type="molecule type" value="Genomic_DNA"/>
</dbReference>
<dbReference type="InterPro" id="IPR050921">
    <property type="entry name" value="T4SS_GSP_E_ATPase"/>
</dbReference>
<dbReference type="CDD" id="cd01131">
    <property type="entry name" value="PilT"/>
    <property type="match status" value="1"/>
</dbReference>
<dbReference type="GO" id="GO:0005524">
    <property type="term" value="F:ATP binding"/>
    <property type="evidence" value="ECO:0007669"/>
    <property type="project" value="InterPro"/>
</dbReference>
<dbReference type="Proteomes" id="UP000178636">
    <property type="component" value="Unassembled WGS sequence"/>
</dbReference>
<dbReference type="Gene3D" id="3.40.50.300">
    <property type="entry name" value="P-loop containing nucleotide triphosphate hydrolases"/>
    <property type="match status" value="1"/>
</dbReference>
<comment type="similarity">
    <text evidence="1">Belongs to the GSP E family.</text>
</comment>
<evidence type="ECO:0000256" key="1">
    <source>
        <dbReference type="ARBA" id="ARBA00006611"/>
    </source>
</evidence>
<dbReference type="InterPro" id="IPR027417">
    <property type="entry name" value="P-loop_NTPase"/>
</dbReference>
<sequence length="368" mass="41084">MPTDEKEILAIINELLRVTVEQKASDLHLVVGKPPLLRIDGVLQPLGDRVLGREDCEKLCFAFCTADEKDKFIKQREIDLAYEDPDHRRFRINLFWERTYPSAVLRAIPTTVPSMEELLLGEKVKEMTEYPHGLVLVTGPTGSGKSTTLASMIEHVNHTSPDNIITLEDPIEFLFTPDKATIRQRQFGHDFIAFNEGLKHVLRQDPDIVMVGEMRDPETIATTLTIAETGHLVLATLHTQNAPQTIDRIIDAMPPHQQNQVRAQLALTLRAIISQQLLPKVGGGRIAAREILINTPAISNLIRQNQIGQVVSIMQTASEEGMHTLAQDLGRLMKEGLIEREVALSYLTNPDDLPMTAREAPVNTRGGQ</sequence>
<dbReference type="AlphaFoldDB" id="A0A1G2DI46"/>
<protein>
    <recommendedName>
        <fullName evidence="2">Bacterial type II secretion system protein E domain-containing protein</fullName>
    </recommendedName>
</protein>
<dbReference type="Gene3D" id="3.30.450.90">
    <property type="match status" value="1"/>
</dbReference>
<dbReference type="InterPro" id="IPR001482">
    <property type="entry name" value="T2SS/T4SS_dom"/>
</dbReference>
<evidence type="ECO:0000313" key="4">
    <source>
        <dbReference type="Proteomes" id="UP000178636"/>
    </source>
</evidence>
<dbReference type="InterPro" id="IPR006321">
    <property type="entry name" value="PilT/PilU"/>
</dbReference>
<accession>A0A1G2DI46</accession>
<dbReference type="SUPFAM" id="SSF52540">
    <property type="entry name" value="P-loop containing nucleoside triphosphate hydrolases"/>
    <property type="match status" value="1"/>
</dbReference>
<reference evidence="3 4" key="1">
    <citation type="journal article" date="2016" name="Nat. Commun.">
        <title>Thousands of microbial genomes shed light on interconnected biogeochemical processes in an aquifer system.</title>
        <authorList>
            <person name="Anantharaman K."/>
            <person name="Brown C.T."/>
            <person name="Hug L.A."/>
            <person name="Sharon I."/>
            <person name="Castelle C.J."/>
            <person name="Probst A.J."/>
            <person name="Thomas B.C."/>
            <person name="Singh A."/>
            <person name="Wilkins M.J."/>
            <person name="Karaoz U."/>
            <person name="Brodie E.L."/>
            <person name="Williams K.H."/>
            <person name="Hubbard S.S."/>
            <person name="Banfield J.F."/>
        </authorList>
    </citation>
    <scope>NUCLEOTIDE SEQUENCE [LARGE SCALE GENOMIC DNA]</scope>
</reference>
<dbReference type="Pfam" id="PF00437">
    <property type="entry name" value="T2SSE"/>
    <property type="match status" value="1"/>
</dbReference>
<dbReference type="GO" id="GO:0016887">
    <property type="term" value="F:ATP hydrolysis activity"/>
    <property type="evidence" value="ECO:0007669"/>
    <property type="project" value="InterPro"/>
</dbReference>
<name>A0A1G2DI46_9BACT</name>
<feature type="domain" description="Bacterial type II secretion system protein E" evidence="2">
    <location>
        <begin position="202"/>
        <end position="216"/>
    </location>
</feature>
<evidence type="ECO:0000259" key="2">
    <source>
        <dbReference type="PROSITE" id="PS00662"/>
    </source>
</evidence>
<gene>
    <name evidence="3" type="ORF">A3C93_02060</name>
</gene>
<dbReference type="PANTHER" id="PTHR30486">
    <property type="entry name" value="TWITCHING MOTILITY PROTEIN PILT"/>
    <property type="match status" value="1"/>
</dbReference>